<protein>
    <recommendedName>
        <fullName evidence="3">DUF2703 domain-containing protein</fullName>
    </recommendedName>
</protein>
<gene>
    <name evidence="1" type="ORF">PPG34_15130</name>
</gene>
<organism evidence="1 2">
    <name type="scientific">Candidatus Nitronereus thalassa</name>
    <dbReference type="NCBI Taxonomy" id="3020898"/>
    <lineage>
        <taxon>Bacteria</taxon>
        <taxon>Pseudomonadati</taxon>
        <taxon>Nitrospirota</taxon>
        <taxon>Nitrospiria</taxon>
        <taxon>Nitrospirales</taxon>
        <taxon>Nitrospiraceae</taxon>
        <taxon>Candidatus Nitronereus</taxon>
    </lineage>
</organism>
<evidence type="ECO:0008006" key="3">
    <source>
        <dbReference type="Google" id="ProtNLM"/>
    </source>
</evidence>
<dbReference type="RefSeq" id="WP_313834251.1">
    <property type="nucleotide sequence ID" value="NZ_JAQOUE010000001.1"/>
</dbReference>
<comment type="caution">
    <text evidence="1">The sequence shown here is derived from an EMBL/GenBank/DDBJ whole genome shotgun (WGS) entry which is preliminary data.</text>
</comment>
<proteinExistence type="predicted"/>
<dbReference type="EMBL" id="JAQOUE010000001">
    <property type="protein sequence ID" value="MDT7043686.1"/>
    <property type="molecule type" value="Genomic_DNA"/>
</dbReference>
<evidence type="ECO:0000313" key="1">
    <source>
        <dbReference type="EMBL" id="MDT7043686.1"/>
    </source>
</evidence>
<reference evidence="1 2" key="1">
    <citation type="journal article" date="2023" name="ISME J.">
        <title>Cultivation and genomic characterization of novel and ubiquitous marine nitrite-oxidizing bacteria from the Nitrospirales.</title>
        <authorList>
            <person name="Mueller A.J."/>
            <person name="Daebeler A."/>
            <person name="Herbold C.W."/>
            <person name="Kirkegaard R.H."/>
            <person name="Daims H."/>
        </authorList>
    </citation>
    <scope>NUCLEOTIDE SEQUENCE [LARGE SCALE GENOMIC DNA]</scope>
    <source>
        <strain evidence="1 2">EB</strain>
    </source>
</reference>
<keyword evidence="2" id="KW-1185">Reference proteome</keyword>
<dbReference type="Proteomes" id="UP001250932">
    <property type="component" value="Unassembled WGS sequence"/>
</dbReference>
<evidence type="ECO:0000313" key="2">
    <source>
        <dbReference type="Proteomes" id="UP001250932"/>
    </source>
</evidence>
<dbReference type="Gene3D" id="3.40.30.10">
    <property type="entry name" value="Glutaredoxin"/>
    <property type="match status" value="1"/>
</dbReference>
<name>A0ABU3KB72_9BACT</name>
<accession>A0ABU3KB72</accession>
<sequence>MKIEVLYFNGCPSFPKAMDQVKSVLHEEGMDAAIETVPVENGEDALAHRFLGSPTIRVNGLDVEVQSRGREDFGLKCRLYGSGRNLVGIPDTNLIRTAIREGKMD</sequence>